<feature type="transmembrane region" description="Helical" evidence="12">
    <location>
        <begin position="481"/>
        <end position="499"/>
    </location>
</feature>
<protein>
    <recommendedName>
        <fullName evidence="4 12">GPI ethanolamine phosphate transferase 1</fullName>
        <ecNumber evidence="12">2.-.-.-</ecNumber>
    </recommendedName>
</protein>
<dbReference type="PANTHER" id="PTHR12250:SF0">
    <property type="entry name" value="GPI ETHANOLAMINE PHOSPHATE TRANSFERASE 1"/>
    <property type="match status" value="1"/>
</dbReference>
<dbReference type="GO" id="GO:0006506">
    <property type="term" value="P:GPI anchor biosynthetic process"/>
    <property type="evidence" value="ECO:0007669"/>
    <property type="project" value="UniProtKB-UniPathway"/>
</dbReference>
<evidence type="ECO:0000256" key="3">
    <source>
        <dbReference type="ARBA" id="ARBA00008400"/>
    </source>
</evidence>
<evidence type="ECO:0000256" key="11">
    <source>
        <dbReference type="ARBA" id="ARBA00023180"/>
    </source>
</evidence>
<dbReference type="InterPro" id="IPR037671">
    <property type="entry name" value="PIGN_N"/>
</dbReference>
<dbReference type="InterPro" id="IPR017850">
    <property type="entry name" value="Alkaline_phosphatase_core_sf"/>
</dbReference>
<evidence type="ECO:0000313" key="15">
    <source>
        <dbReference type="Proteomes" id="UP000008744"/>
    </source>
</evidence>
<keyword evidence="9 12" id="KW-1133">Transmembrane helix</keyword>
<keyword evidence="15" id="KW-1185">Reference proteome</keyword>
<evidence type="ECO:0000256" key="5">
    <source>
        <dbReference type="ARBA" id="ARBA00022502"/>
    </source>
</evidence>
<proteinExistence type="inferred from homology"/>
<dbReference type="EC" id="2.-.-.-" evidence="12"/>
<dbReference type="InterPro" id="IPR007070">
    <property type="entry name" value="GPI_EtnP_transferase_1"/>
</dbReference>
<dbReference type="KEGG" id="dpe:6594129"/>
<name>B4GMJ3_DROPE</name>
<keyword evidence="11" id="KW-0325">Glycoprotein</keyword>
<evidence type="ECO:0000256" key="2">
    <source>
        <dbReference type="ARBA" id="ARBA00004687"/>
    </source>
</evidence>
<dbReference type="STRING" id="7234.B4GMJ3"/>
<keyword evidence="6 12" id="KW-0808">Transferase</keyword>
<evidence type="ECO:0000256" key="4">
    <source>
        <dbReference type="ARBA" id="ARBA00020831"/>
    </source>
</evidence>
<evidence type="ECO:0000256" key="1">
    <source>
        <dbReference type="ARBA" id="ARBA00004477"/>
    </source>
</evidence>
<evidence type="ECO:0000259" key="13">
    <source>
        <dbReference type="Pfam" id="PF04987"/>
    </source>
</evidence>
<feature type="transmembrane region" description="Helical" evidence="12">
    <location>
        <begin position="519"/>
        <end position="546"/>
    </location>
</feature>
<feature type="transmembrane region" description="Helical" evidence="12">
    <location>
        <begin position="612"/>
        <end position="631"/>
    </location>
</feature>
<dbReference type="PANTHER" id="PTHR12250">
    <property type="entry name" value="PHOSPHATIDYLINOSITOL GLYCAN, CLASS N"/>
    <property type="match status" value="1"/>
</dbReference>
<dbReference type="CDD" id="cd16020">
    <property type="entry name" value="GPI_EPT_1"/>
    <property type="match status" value="1"/>
</dbReference>
<feature type="domain" description="GPI ethanolamine phosphate transferase 1 C-terminal" evidence="13">
    <location>
        <begin position="407"/>
        <end position="836"/>
    </location>
</feature>
<dbReference type="OrthoDB" id="2748310at2759"/>
<dbReference type="Proteomes" id="UP000008744">
    <property type="component" value="Unassembled WGS sequence"/>
</dbReference>
<gene>
    <name evidence="14" type="primary">Dper\GL12231</name>
    <name evidence="14" type="ORF">Dper_GL12231</name>
</gene>
<dbReference type="PROSITE" id="PS51257">
    <property type="entry name" value="PROKAR_LIPOPROTEIN"/>
    <property type="match status" value="1"/>
</dbReference>
<evidence type="ECO:0000256" key="9">
    <source>
        <dbReference type="ARBA" id="ARBA00022989"/>
    </source>
</evidence>
<reference evidence="14 15" key="1">
    <citation type="journal article" date="2007" name="Nature">
        <title>Evolution of genes and genomes on the Drosophila phylogeny.</title>
        <authorList>
            <consortium name="Drosophila 12 Genomes Consortium"/>
            <person name="Clark A.G."/>
            <person name="Eisen M.B."/>
            <person name="Smith D.R."/>
            <person name="Bergman C.M."/>
            <person name="Oliver B."/>
            <person name="Markow T.A."/>
            <person name="Kaufman T.C."/>
            <person name="Kellis M."/>
            <person name="Gelbart W."/>
            <person name="Iyer V.N."/>
            <person name="Pollard D.A."/>
            <person name="Sackton T.B."/>
            <person name="Larracuente A.M."/>
            <person name="Singh N.D."/>
            <person name="Abad J.P."/>
            <person name="Abt D.N."/>
            <person name="Adryan B."/>
            <person name="Aguade M."/>
            <person name="Akashi H."/>
            <person name="Anderson W.W."/>
            <person name="Aquadro C.F."/>
            <person name="Ardell D.H."/>
            <person name="Arguello R."/>
            <person name="Artieri C.G."/>
            <person name="Barbash D.A."/>
            <person name="Barker D."/>
            <person name="Barsanti P."/>
            <person name="Batterham P."/>
            <person name="Batzoglou S."/>
            <person name="Begun D."/>
            <person name="Bhutkar A."/>
            <person name="Blanco E."/>
            <person name="Bosak S.A."/>
            <person name="Bradley R.K."/>
            <person name="Brand A.D."/>
            <person name="Brent M.R."/>
            <person name="Brooks A.N."/>
            <person name="Brown R.H."/>
            <person name="Butlin R.K."/>
            <person name="Caggese C."/>
            <person name="Calvi B.R."/>
            <person name="Bernardo de Carvalho A."/>
            <person name="Caspi A."/>
            <person name="Castrezana S."/>
            <person name="Celniker S.E."/>
            <person name="Chang J.L."/>
            <person name="Chapple C."/>
            <person name="Chatterji S."/>
            <person name="Chinwalla A."/>
            <person name="Civetta A."/>
            <person name="Clifton S.W."/>
            <person name="Comeron J.M."/>
            <person name="Costello J.C."/>
            <person name="Coyne J.A."/>
            <person name="Daub J."/>
            <person name="David R.G."/>
            <person name="Delcher A.L."/>
            <person name="Delehaunty K."/>
            <person name="Do C.B."/>
            <person name="Ebling H."/>
            <person name="Edwards K."/>
            <person name="Eickbush T."/>
            <person name="Evans J.D."/>
            <person name="Filipski A."/>
            <person name="Findeiss S."/>
            <person name="Freyhult E."/>
            <person name="Fulton L."/>
            <person name="Fulton R."/>
            <person name="Garcia A.C."/>
            <person name="Gardiner A."/>
            <person name="Garfield D.A."/>
            <person name="Garvin B.E."/>
            <person name="Gibson G."/>
            <person name="Gilbert D."/>
            <person name="Gnerre S."/>
            <person name="Godfrey J."/>
            <person name="Good R."/>
            <person name="Gotea V."/>
            <person name="Gravely B."/>
            <person name="Greenberg A.J."/>
            <person name="Griffiths-Jones S."/>
            <person name="Gross S."/>
            <person name="Guigo R."/>
            <person name="Gustafson E.A."/>
            <person name="Haerty W."/>
            <person name="Hahn M.W."/>
            <person name="Halligan D.L."/>
            <person name="Halpern A.L."/>
            <person name="Halter G.M."/>
            <person name="Han M.V."/>
            <person name="Heger A."/>
            <person name="Hillier L."/>
            <person name="Hinrichs A.S."/>
            <person name="Holmes I."/>
            <person name="Hoskins R.A."/>
            <person name="Hubisz M.J."/>
            <person name="Hultmark D."/>
            <person name="Huntley M.A."/>
            <person name="Jaffe D.B."/>
            <person name="Jagadeeshan S."/>
            <person name="Jeck W.R."/>
            <person name="Johnson J."/>
            <person name="Jones C.D."/>
            <person name="Jordan W.C."/>
            <person name="Karpen G.H."/>
            <person name="Kataoka E."/>
            <person name="Keightley P.D."/>
            <person name="Kheradpour P."/>
            <person name="Kirkness E.F."/>
            <person name="Koerich L.B."/>
            <person name="Kristiansen K."/>
            <person name="Kudrna D."/>
            <person name="Kulathinal R.J."/>
            <person name="Kumar S."/>
            <person name="Kwok R."/>
            <person name="Lander E."/>
            <person name="Langley C.H."/>
            <person name="Lapoint R."/>
            <person name="Lazzaro B.P."/>
            <person name="Lee S.J."/>
            <person name="Levesque L."/>
            <person name="Li R."/>
            <person name="Lin C.F."/>
            <person name="Lin M.F."/>
            <person name="Lindblad-Toh K."/>
            <person name="Llopart A."/>
            <person name="Long M."/>
            <person name="Low L."/>
            <person name="Lozovsky E."/>
            <person name="Lu J."/>
            <person name="Luo M."/>
            <person name="Machado C.A."/>
            <person name="Makalowski W."/>
            <person name="Marzo M."/>
            <person name="Matsuda M."/>
            <person name="Matzkin L."/>
            <person name="McAllister B."/>
            <person name="McBride C.S."/>
            <person name="McKernan B."/>
            <person name="McKernan K."/>
            <person name="Mendez-Lago M."/>
            <person name="Minx P."/>
            <person name="Mollenhauer M.U."/>
            <person name="Montooth K."/>
            <person name="Mount S.M."/>
            <person name="Mu X."/>
            <person name="Myers E."/>
            <person name="Negre B."/>
            <person name="Newfeld S."/>
            <person name="Nielsen R."/>
            <person name="Noor M.A."/>
            <person name="O'Grady P."/>
            <person name="Pachter L."/>
            <person name="Papaceit M."/>
            <person name="Parisi M.J."/>
            <person name="Parisi M."/>
            <person name="Parts L."/>
            <person name="Pedersen J.S."/>
            <person name="Pesole G."/>
            <person name="Phillippy A.M."/>
            <person name="Ponting C.P."/>
            <person name="Pop M."/>
            <person name="Porcelli D."/>
            <person name="Powell J.R."/>
            <person name="Prohaska S."/>
            <person name="Pruitt K."/>
            <person name="Puig M."/>
            <person name="Quesneville H."/>
            <person name="Ram K.R."/>
            <person name="Rand D."/>
            <person name="Rasmussen M.D."/>
            <person name="Reed L.K."/>
            <person name="Reenan R."/>
            <person name="Reily A."/>
            <person name="Remington K.A."/>
            <person name="Rieger T.T."/>
            <person name="Ritchie M.G."/>
            <person name="Robin C."/>
            <person name="Rogers Y.H."/>
            <person name="Rohde C."/>
            <person name="Rozas J."/>
            <person name="Rubenfield M.J."/>
            <person name="Ruiz A."/>
            <person name="Russo S."/>
            <person name="Salzberg S.L."/>
            <person name="Sanchez-Gracia A."/>
            <person name="Saranga D.J."/>
            <person name="Sato H."/>
            <person name="Schaeffer S.W."/>
            <person name="Schatz M.C."/>
            <person name="Schlenke T."/>
            <person name="Schwartz R."/>
            <person name="Segarra C."/>
            <person name="Singh R.S."/>
            <person name="Sirot L."/>
            <person name="Sirota M."/>
            <person name="Sisneros N.B."/>
            <person name="Smith C.D."/>
            <person name="Smith T.F."/>
            <person name="Spieth J."/>
            <person name="Stage D.E."/>
            <person name="Stark A."/>
            <person name="Stephan W."/>
            <person name="Strausberg R.L."/>
            <person name="Strempel S."/>
            <person name="Sturgill D."/>
            <person name="Sutton G."/>
            <person name="Sutton G.G."/>
            <person name="Tao W."/>
            <person name="Teichmann S."/>
            <person name="Tobari Y.N."/>
            <person name="Tomimura Y."/>
            <person name="Tsolas J.M."/>
            <person name="Valente V.L."/>
            <person name="Venter E."/>
            <person name="Venter J.C."/>
            <person name="Vicario S."/>
            <person name="Vieira F.G."/>
            <person name="Vilella A.J."/>
            <person name="Villasante A."/>
            <person name="Walenz B."/>
            <person name="Wang J."/>
            <person name="Wasserman M."/>
            <person name="Watts T."/>
            <person name="Wilson D."/>
            <person name="Wilson R.K."/>
            <person name="Wing R.A."/>
            <person name="Wolfner M.F."/>
            <person name="Wong A."/>
            <person name="Wong G.K."/>
            <person name="Wu C.I."/>
            <person name="Wu G."/>
            <person name="Yamamoto D."/>
            <person name="Yang H.P."/>
            <person name="Yang S.P."/>
            <person name="Yorke J.A."/>
            <person name="Yoshida K."/>
            <person name="Zdobnov E."/>
            <person name="Zhang P."/>
            <person name="Zhang Y."/>
            <person name="Zimin A.V."/>
            <person name="Baldwin J."/>
            <person name="Abdouelleil A."/>
            <person name="Abdulkadir J."/>
            <person name="Abebe A."/>
            <person name="Abera B."/>
            <person name="Abreu J."/>
            <person name="Acer S.C."/>
            <person name="Aftuck L."/>
            <person name="Alexander A."/>
            <person name="An P."/>
            <person name="Anderson E."/>
            <person name="Anderson S."/>
            <person name="Arachi H."/>
            <person name="Azer M."/>
            <person name="Bachantsang P."/>
            <person name="Barry A."/>
            <person name="Bayul T."/>
            <person name="Berlin A."/>
            <person name="Bessette D."/>
            <person name="Bloom T."/>
            <person name="Blye J."/>
            <person name="Boguslavskiy L."/>
            <person name="Bonnet C."/>
            <person name="Boukhgalter B."/>
            <person name="Bourzgui I."/>
            <person name="Brown A."/>
            <person name="Cahill P."/>
            <person name="Channer S."/>
            <person name="Cheshatsang Y."/>
            <person name="Chuda L."/>
            <person name="Citroen M."/>
            <person name="Collymore A."/>
            <person name="Cooke P."/>
            <person name="Costello M."/>
            <person name="D'Aco K."/>
            <person name="Daza R."/>
            <person name="De Haan G."/>
            <person name="DeGray S."/>
            <person name="DeMaso C."/>
            <person name="Dhargay N."/>
            <person name="Dooley K."/>
            <person name="Dooley E."/>
            <person name="Doricent M."/>
            <person name="Dorje P."/>
            <person name="Dorjee K."/>
            <person name="Dupes A."/>
            <person name="Elong R."/>
            <person name="Falk J."/>
            <person name="Farina A."/>
            <person name="Faro S."/>
            <person name="Ferguson D."/>
            <person name="Fisher S."/>
            <person name="Foley C.D."/>
            <person name="Franke A."/>
            <person name="Friedrich D."/>
            <person name="Gadbois L."/>
            <person name="Gearin G."/>
            <person name="Gearin C.R."/>
            <person name="Giannoukos G."/>
            <person name="Goode T."/>
            <person name="Graham J."/>
            <person name="Grandbois E."/>
            <person name="Grewal S."/>
            <person name="Gyaltsen K."/>
            <person name="Hafez N."/>
            <person name="Hagos B."/>
            <person name="Hall J."/>
            <person name="Henson C."/>
            <person name="Hollinger A."/>
            <person name="Honan T."/>
            <person name="Huard M.D."/>
            <person name="Hughes L."/>
            <person name="Hurhula B."/>
            <person name="Husby M.E."/>
            <person name="Kamat A."/>
            <person name="Kanga B."/>
            <person name="Kashin S."/>
            <person name="Khazanovich D."/>
            <person name="Kisner P."/>
            <person name="Lance K."/>
            <person name="Lara M."/>
            <person name="Lee W."/>
            <person name="Lennon N."/>
            <person name="Letendre F."/>
            <person name="LeVine R."/>
            <person name="Lipovsky A."/>
            <person name="Liu X."/>
            <person name="Liu J."/>
            <person name="Liu S."/>
            <person name="Lokyitsang T."/>
            <person name="Lokyitsang Y."/>
            <person name="Lubonja R."/>
            <person name="Lui A."/>
            <person name="MacDonald P."/>
            <person name="Magnisalis V."/>
            <person name="Maru K."/>
            <person name="Matthews C."/>
            <person name="McCusker W."/>
            <person name="McDonough S."/>
            <person name="Mehta T."/>
            <person name="Meldrim J."/>
            <person name="Meneus L."/>
            <person name="Mihai O."/>
            <person name="Mihalev A."/>
            <person name="Mihova T."/>
            <person name="Mittelman R."/>
            <person name="Mlenga V."/>
            <person name="Montmayeur A."/>
            <person name="Mulrain L."/>
            <person name="Navidi A."/>
            <person name="Naylor J."/>
            <person name="Negash T."/>
            <person name="Nguyen T."/>
            <person name="Nguyen N."/>
            <person name="Nicol R."/>
            <person name="Norbu C."/>
            <person name="Norbu N."/>
            <person name="Novod N."/>
            <person name="O'Neill B."/>
            <person name="Osman S."/>
            <person name="Markiewicz E."/>
            <person name="Oyono O.L."/>
            <person name="Patti C."/>
            <person name="Phunkhang P."/>
            <person name="Pierre F."/>
            <person name="Priest M."/>
            <person name="Raghuraman S."/>
            <person name="Rege F."/>
            <person name="Reyes R."/>
            <person name="Rise C."/>
            <person name="Rogov P."/>
            <person name="Ross K."/>
            <person name="Ryan E."/>
            <person name="Settipalli S."/>
            <person name="Shea T."/>
            <person name="Sherpa N."/>
            <person name="Shi L."/>
            <person name="Shih D."/>
            <person name="Sparrow T."/>
            <person name="Spaulding J."/>
            <person name="Stalker J."/>
            <person name="Stange-Thomann N."/>
            <person name="Stavropoulos S."/>
            <person name="Stone C."/>
            <person name="Strader C."/>
            <person name="Tesfaye S."/>
            <person name="Thomson T."/>
            <person name="Thoulutsang Y."/>
            <person name="Thoulutsang D."/>
            <person name="Topham K."/>
            <person name="Topping I."/>
            <person name="Tsamla T."/>
            <person name="Vassiliev H."/>
            <person name="Vo A."/>
            <person name="Wangchuk T."/>
            <person name="Wangdi T."/>
            <person name="Weiand M."/>
            <person name="Wilkinson J."/>
            <person name="Wilson A."/>
            <person name="Yadav S."/>
            <person name="Young G."/>
            <person name="Yu Q."/>
            <person name="Zembek L."/>
            <person name="Zhong D."/>
            <person name="Zimmer A."/>
            <person name="Zwirko Z."/>
            <person name="Jaffe D.B."/>
            <person name="Alvarez P."/>
            <person name="Brockman W."/>
            <person name="Butler J."/>
            <person name="Chin C."/>
            <person name="Gnerre S."/>
            <person name="Grabherr M."/>
            <person name="Kleber M."/>
            <person name="Mauceli E."/>
            <person name="MacCallum I."/>
        </authorList>
    </citation>
    <scope>NUCLEOTIDE SEQUENCE [LARGE SCALE GENOMIC DNA]</scope>
    <source>
        <strain evidence="15">MSH-3 / Tucson 14011-0111.49</strain>
    </source>
</reference>
<keyword evidence="10 12" id="KW-0472">Membrane</keyword>
<keyword evidence="7 12" id="KW-0812">Transmembrane</keyword>
<feature type="transmembrane region" description="Helical" evidence="12">
    <location>
        <begin position="784"/>
        <end position="806"/>
    </location>
</feature>
<dbReference type="HOGENOM" id="CLU_007676_0_0_1"/>
<evidence type="ECO:0000256" key="8">
    <source>
        <dbReference type="ARBA" id="ARBA00022824"/>
    </source>
</evidence>
<comment type="function">
    <text evidence="12">Ethanolamine phosphate transferase involved in glycosylphosphatidylinositol-anchor biosynthesis. Transfers ethanolamine phosphate to the first alpha-1,4-linked mannose of the glycosylphosphatidylinositol precursor of GPI-anchor.</text>
</comment>
<organism evidence="15">
    <name type="scientific">Drosophila persimilis</name>
    <name type="common">Fruit fly</name>
    <dbReference type="NCBI Taxonomy" id="7234"/>
    <lineage>
        <taxon>Eukaryota</taxon>
        <taxon>Metazoa</taxon>
        <taxon>Ecdysozoa</taxon>
        <taxon>Arthropoda</taxon>
        <taxon>Hexapoda</taxon>
        <taxon>Insecta</taxon>
        <taxon>Pterygota</taxon>
        <taxon>Neoptera</taxon>
        <taxon>Endopterygota</taxon>
        <taxon>Diptera</taxon>
        <taxon>Brachycera</taxon>
        <taxon>Muscomorpha</taxon>
        <taxon>Ephydroidea</taxon>
        <taxon>Drosophilidae</taxon>
        <taxon>Drosophila</taxon>
        <taxon>Sophophora</taxon>
    </lineage>
</organism>
<sequence length="903" mass="101213">MWKVQALVVQILLVSCLLKIYFEGSRLLPNLKPQKVLPESGIGPPANRLVVFLTDGLRAETFFADNCSSVPDLREVFVNQGLVGISRGSVPTLVRSGQIAIFGGFYETPPLLRTGFQWNPSTFDTVFNRSKTSLCWIESQTNVYTKSLTRGMFQHHSSDPKPKDPWVLLQLRSYLGINETVDKLRSKTSLILFVYLGNIATEGPLSKRYLERLHSAQRGIRETYDLIESTFNDSRTAYLMTSSHGISHLGSNVAGSRDETDTPFFLWGSGVRQTAHNVAPTFAANNAGLQRPLIDLQQIQLAPIISALIGEPPPVNNLGRFPLGFLDVSMEQETQAAHLNALQLLAQAQLLMRHHELGFFDKFLPQFKHLNQSQAESYILEMDREMRMGRTQEALQTIEKVAALAQECLRYYHSYYRIPLLIATMAGLSGWIYCLLVQASQQARNSSEPPESVELISWTNVVMGALGVVVSVIILLLKVPFLIGFCLLLPIYIWCMALAGRPLQGKPIRYGLLHLKLILVSIVCFIVPIFRRGLLCLLYVGLVCFYNRRHFKKMSPSFLAWLGLVCCLSVLLFCLQCPSTLSLTINYGMYLQGASMLLAILRPLILGEKYGASVWIINAGTLLIGGFGMYLKETGATVPLLLHTVCWAYLFYAFGSVPYGKRLPPKRRLELICFNLMTLHTLLSDSFASLFAQALIFEYQMGIDVYQETKQPRNALEQRADENEDQNEPKIVCPEENLARASYFSVSILLYFLLALLGTGHWISSFTFAPSTARLFAKDCCYGLTAFFVLLKIFIPSIIILSSMYARSEYARKNIRLIFIYLILTCNGSLCLFLFVDHGLFWPAAHPSVVHVVLINTAVVFLVVCSCVTNFFFRGSLQARPTSSSTKINEEVPSSQSDVQTNV</sequence>
<evidence type="ECO:0000256" key="6">
    <source>
        <dbReference type="ARBA" id="ARBA00022679"/>
    </source>
</evidence>
<dbReference type="PhylomeDB" id="B4GMJ3"/>
<evidence type="ECO:0000256" key="7">
    <source>
        <dbReference type="ARBA" id="ARBA00022692"/>
    </source>
</evidence>
<dbReference type="Pfam" id="PF04987">
    <property type="entry name" value="PigN"/>
    <property type="match status" value="1"/>
</dbReference>
<feature type="transmembrane region" description="Helical" evidence="12">
    <location>
        <begin position="455"/>
        <end position="476"/>
    </location>
</feature>
<evidence type="ECO:0000313" key="14">
    <source>
        <dbReference type="EMBL" id="EDW38067.1"/>
    </source>
</evidence>
<feature type="transmembrane region" description="Helical" evidence="12">
    <location>
        <begin position="743"/>
        <end position="764"/>
    </location>
</feature>
<feature type="transmembrane region" description="Helical" evidence="12">
    <location>
        <begin position="637"/>
        <end position="659"/>
    </location>
</feature>
<keyword evidence="5 12" id="KW-0337">GPI-anchor biosynthesis</keyword>
<evidence type="ECO:0000256" key="12">
    <source>
        <dbReference type="RuleBase" id="RU367138"/>
    </source>
</evidence>
<dbReference type="GO" id="GO:0051377">
    <property type="term" value="F:mannose-ethanolamine phosphotransferase activity"/>
    <property type="evidence" value="ECO:0007669"/>
    <property type="project" value="UniProtKB-UniRule"/>
</dbReference>
<dbReference type="EMBL" id="CH479185">
    <property type="protein sequence ID" value="EDW38067.1"/>
    <property type="molecule type" value="Genomic_DNA"/>
</dbReference>
<dbReference type="InterPro" id="IPR017852">
    <property type="entry name" value="GPI_EtnP_transferase_1_C"/>
</dbReference>
<dbReference type="OMA" id="MKVSREY"/>
<feature type="transmembrane region" description="Helical" evidence="12">
    <location>
        <begin position="587"/>
        <end position="605"/>
    </location>
</feature>
<dbReference type="Gene3D" id="3.40.720.10">
    <property type="entry name" value="Alkaline Phosphatase, subunit A"/>
    <property type="match status" value="1"/>
</dbReference>
<comment type="pathway">
    <text evidence="2 12">Glycolipid biosynthesis; glycosylphosphatidylinositol-anchor biosynthesis.</text>
</comment>
<keyword evidence="8 12" id="KW-0256">Endoplasmic reticulum</keyword>
<dbReference type="UniPathway" id="UPA00196"/>
<feature type="transmembrane region" description="Helical" evidence="12">
    <location>
        <begin position="818"/>
        <end position="836"/>
    </location>
</feature>
<dbReference type="GO" id="GO:0005789">
    <property type="term" value="C:endoplasmic reticulum membrane"/>
    <property type="evidence" value="ECO:0007669"/>
    <property type="project" value="UniProtKB-SubCell"/>
</dbReference>
<evidence type="ECO:0000256" key="10">
    <source>
        <dbReference type="ARBA" id="ARBA00023136"/>
    </source>
</evidence>
<dbReference type="AlphaFoldDB" id="B4GMJ3"/>
<comment type="subcellular location">
    <subcellularLocation>
        <location evidence="1 12">Endoplasmic reticulum membrane</location>
        <topology evidence="1 12">Multi-pass membrane protein</topology>
    </subcellularLocation>
</comment>
<accession>B4GMJ3</accession>
<dbReference type="eggNOG" id="KOG2124">
    <property type="taxonomic scope" value="Eukaryota"/>
</dbReference>
<dbReference type="SUPFAM" id="SSF53649">
    <property type="entry name" value="Alkaline phosphatase-like"/>
    <property type="match status" value="1"/>
</dbReference>
<feature type="transmembrane region" description="Helical" evidence="12">
    <location>
        <begin position="848"/>
        <end position="873"/>
    </location>
</feature>
<comment type="similarity">
    <text evidence="3 12">Belongs to the PIGG/PIGN/PIGO family. PIGN subfamily.</text>
</comment>
<feature type="transmembrane region" description="Helical" evidence="12">
    <location>
        <begin position="558"/>
        <end position="581"/>
    </location>
</feature>
<feature type="transmembrane region" description="Helical" evidence="12">
    <location>
        <begin position="420"/>
        <end position="440"/>
    </location>
</feature>